<protein>
    <submittedName>
        <fullName evidence="1">Kinetochore Sim4 complex subunit FTA2-domain-containing protein</fullName>
    </submittedName>
</protein>
<dbReference type="AlphaFoldDB" id="A0A9P9IWX6"/>
<evidence type="ECO:0000313" key="2">
    <source>
        <dbReference type="Proteomes" id="UP000738349"/>
    </source>
</evidence>
<accession>A0A9P9IWX6</accession>
<gene>
    <name evidence="1" type="ORF">EDB81DRAFT_802896</name>
</gene>
<dbReference type="Pfam" id="PF13095">
    <property type="entry name" value="FTA2"/>
    <property type="match status" value="1"/>
</dbReference>
<dbReference type="InterPro" id="IPR025213">
    <property type="entry name" value="Sim4_Fta2"/>
</dbReference>
<dbReference type="Proteomes" id="UP000738349">
    <property type="component" value="Unassembled WGS sequence"/>
</dbReference>
<dbReference type="EMBL" id="JAGMUV010000014">
    <property type="protein sequence ID" value="KAH7134000.1"/>
    <property type="molecule type" value="Genomic_DNA"/>
</dbReference>
<name>A0A9P9IWX6_9HYPO</name>
<evidence type="ECO:0000313" key="1">
    <source>
        <dbReference type="EMBL" id="KAH7134000.1"/>
    </source>
</evidence>
<keyword evidence="2" id="KW-1185">Reference proteome</keyword>
<proteinExistence type="predicted"/>
<dbReference type="OrthoDB" id="3432781at2759"/>
<reference evidence="1" key="1">
    <citation type="journal article" date="2021" name="Nat. Commun.">
        <title>Genetic determinants of endophytism in the Arabidopsis root mycobiome.</title>
        <authorList>
            <person name="Mesny F."/>
            <person name="Miyauchi S."/>
            <person name="Thiergart T."/>
            <person name="Pickel B."/>
            <person name="Atanasova L."/>
            <person name="Karlsson M."/>
            <person name="Huettel B."/>
            <person name="Barry K.W."/>
            <person name="Haridas S."/>
            <person name="Chen C."/>
            <person name="Bauer D."/>
            <person name="Andreopoulos W."/>
            <person name="Pangilinan J."/>
            <person name="LaButti K."/>
            <person name="Riley R."/>
            <person name="Lipzen A."/>
            <person name="Clum A."/>
            <person name="Drula E."/>
            <person name="Henrissat B."/>
            <person name="Kohler A."/>
            <person name="Grigoriev I.V."/>
            <person name="Martin F.M."/>
            <person name="Hacquard S."/>
        </authorList>
    </citation>
    <scope>NUCLEOTIDE SEQUENCE</scope>
    <source>
        <strain evidence="1">MPI-CAGE-AT-0147</strain>
    </source>
</reference>
<sequence length="294" mass="33846">MRLYLHAASVLISRGRLCLNMPKQRSLKTIPKELPLCDGPKLRMFQHHASRIQWLERLGNDLDGTPAEGYVFRAKIKNREYAIKVFKFHDPMSNDHFWEPLIGEDTPLETVSYYTDPFYAECRAYGRIHDAVKRGLLTDVALPCHGFVFLREQDEDILQDRNIDLELGNVDLQYQRSTVGGCRARAIVKDLASADTGVDGKSLQRVLLGIIALNRQRIYNMDIRLDNYRDGQIVDFGSSWTEPHILLDALDSEAAYDSRLADRTMFDEMVEDEEIPNPRKLKAVHPMKLRSQRV</sequence>
<organism evidence="1 2">
    <name type="scientific">Dactylonectria macrodidyma</name>
    <dbReference type="NCBI Taxonomy" id="307937"/>
    <lineage>
        <taxon>Eukaryota</taxon>
        <taxon>Fungi</taxon>
        <taxon>Dikarya</taxon>
        <taxon>Ascomycota</taxon>
        <taxon>Pezizomycotina</taxon>
        <taxon>Sordariomycetes</taxon>
        <taxon>Hypocreomycetidae</taxon>
        <taxon>Hypocreales</taxon>
        <taxon>Nectriaceae</taxon>
        <taxon>Dactylonectria</taxon>
    </lineage>
</organism>
<comment type="caution">
    <text evidence="1">The sequence shown here is derived from an EMBL/GenBank/DDBJ whole genome shotgun (WGS) entry which is preliminary data.</text>
</comment>